<evidence type="ECO:0000313" key="3">
    <source>
        <dbReference type="EMBL" id="MFB9212795.1"/>
    </source>
</evidence>
<feature type="domain" description="CHRD" evidence="2">
    <location>
        <begin position="48"/>
        <end position="185"/>
    </location>
</feature>
<accession>A0ABV5J9J2</accession>
<keyword evidence="4" id="KW-1185">Reference proteome</keyword>
<evidence type="ECO:0000256" key="1">
    <source>
        <dbReference type="SAM" id="SignalP"/>
    </source>
</evidence>
<dbReference type="SMART" id="SM00754">
    <property type="entry name" value="CHRD"/>
    <property type="match status" value="2"/>
</dbReference>
<feature type="chain" id="PRO_5045100869" evidence="1">
    <location>
        <begin position="20"/>
        <end position="317"/>
    </location>
</feature>
<proteinExistence type="predicted"/>
<organism evidence="3 4">
    <name type="scientific">Echinicola jeungdonensis</name>
    <dbReference type="NCBI Taxonomy" id="709343"/>
    <lineage>
        <taxon>Bacteria</taxon>
        <taxon>Pseudomonadati</taxon>
        <taxon>Bacteroidota</taxon>
        <taxon>Cytophagia</taxon>
        <taxon>Cytophagales</taxon>
        <taxon>Cyclobacteriaceae</taxon>
        <taxon>Echinicola</taxon>
    </lineage>
</organism>
<comment type="caution">
    <text evidence="3">The sequence shown here is derived from an EMBL/GenBank/DDBJ whole genome shotgun (WGS) entry which is preliminary data.</text>
</comment>
<feature type="domain" description="CHRD" evidence="2">
    <location>
        <begin position="187"/>
        <end position="317"/>
    </location>
</feature>
<protein>
    <submittedName>
        <fullName evidence="3">CHRD domain-containing protein</fullName>
    </submittedName>
</protein>
<evidence type="ECO:0000259" key="2">
    <source>
        <dbReference type="PROSITE" id="PS50933"/>
    </source>
</evidence>
<dbReference type="PROSITE" id="PS50933">
    <property type="entry name" value="CHRD"/>
    <property type="match status" value="2"/>
</dbReference>
<dbReference type="EMBL" id="JBHMEW010000064">
    <property type="protein sequence ID" value="MFB9212795.1"/>
    <property type="molecule type" value="Genomic_DNA"/>
</dbReference>
<dbReference type="PROSITE" id="PS51257">
    <property type="entry name" value="PROKAR_LIPOPROTEIN"/>
    <property type="match status" value="1"/>
</dbReference>
<dbReference type="InterPro" id="IPR010895">
    <property type="entry name" value="CHRD"/>
</dbReference>
<keyword evidence="1" id="KW-0732">Signal</keyword>
<sequence>MKNLTILSFALIFSTFLLSCQSQDEMMPAPSTLENEFYSSKMKAQTAMEHNFGTFINGREEVPSVAASGSGYANFHLSEDETSLSYQLFVANTEGILFSHIHMAPAGENGPVVAFLLEAQDPPTPLFNGLLAEGVIMTEDLLGPLSGMTLNDLIKAIKDGNTYVNVHTVENPSGELRGQIGIQEPSMNGKYAIHLTGDEEVPEVDTGAQGNATFKFNHDWTELHYKINVANLTDALFAHIHIAPAGVNGGVVVTLQGEMINGPINGHYAEGIITNEDLSGIMTGGSLGILKAALDGHHAYVNIHSTENPGGELRGQF</sequence>
<evidence type="ECO:0000313" key="4">
    <source>
        <dbReference type="Proteomes" id="UP001589654"/>
    </source>
</evidence>
<dbReference type="Pfam" id="PF07452">
    <property type="entry name" value="CHRD"/>
    <property type="match status" value="2"/>
</dbReference>
<gene>
    <name evidence="3" type="ORF">ACFFUR_13350</name>
</gene>
<name>A0ABV5J9J2_9BACT</name>
<dbReference type="RefSeq" id="WP_290248183.1">
    <property type="nucleotide sequence ID" value="NZ_JAUFQT010000001.1"/>
</dbReference>
<reference evidence="3 4" key="1">
    <citation type="submission" date="2024-09" db="EMBL/GenBank/DDBJ databases">
        <authorList>
            <person name="Sun Q."/>
            <person name="Mori K."/>
        </authorList>
    </citation>
    <scope>NUCLEOTIDE SEQUENCE [LARGE SCALE GENOMIC DNA]</scope>
    <source>
        <strain evidence="3 4">CECT 7682</strain>
    </source>
</reference>
<dbReference type="Proteomes" id="UP001589654">
    <property type="component" value="Unassembled WGS sequence"/>
</dbReference>
<feature type="signal peptide" evidence="1">
    <location>
        <begin position="1"/>
        <end position="19"/>
    </location>
</feature>